<keyword evidence="1" id="KW-1133">Transmembrane helix</keyword>
<proteinExistence type="predicted"/>
<sequence length="219" mass="25226">MPSTYNVILGRPTINAFQTIISTYHITIKFPTPLGNPLQSRKYYIEVVRKGQKRGTDEVFKEASLRKYGKDTKLAEEVKEVWRHQPKVQPTVILLVDSTFGCELLSMMDASQGYHQIMLVREDKKTVSFITSIGMLFYVAMLFGLKNEIATYQHVVDKIFRLQLGNNVEVSVDDMLVESKKARDNIADLEETFSILRNYWLKLNPEKCVSEYGERASFN</sequence>
<feature type="domain" description="Reverse transcriptase" evidence="2">
    <location>
        <begin position="79"/>
        <end position="209"/>
    </location>
</feature>
<reference evidence="3" key="2">
    <citation type="journal article" date="2024" name="Plant">
        <title>Genomic evolution and insights into agronomic trait innovations of Sesamum species.</title>
        <authorList>
            <person name="Miao H."/>
            <person name="Wang L."/>
            <person name="Qu L."/>
            <person name="Liu H."/>
            <person name="Sun Y."/>
            <person name="Le M."/>
            <person name="Wang Q."/>
            <person name="Wei S."/>
            <person name="Zheng Y."/>
            <person name="Lin W."/>
            <person name="Duan Y."/>
            <person name="Cao H."/>
            <person name="Xiong S."/>
            <person name="Wang X."/>
            <person name="Wei L."/>
            <person name="Li C."/>
            <person name="Ma Q."/>
            <person name="Ju M."/>
            <person name="Zhao R."/>
            <person name="Li G."/>
            <person name="Mu C."/>
            <person name="Tian Q."/>
            <person name="Mei H."/>
            <person name="Zhang T."/>
            <person name="Gao T."/>
            <person name="Zhang H."/>
        </authorList>
    </citation>
    <scope>NUCLEOTIDE SEQUENCE</scope>
    <source>
        <strain evidence="3">G01</strain>
    </source>
</reference>
<organism evidence="3">
    <name type="scientific">Sesamum angustifolium</name>
    <dbReference type="NCBI Taxonomy" id="2727405"/>
    <lineage>
        <taxon>Eukaryota</taxon>
        <taxon>Viridiplantae</taxon>
        <taxon>Streptophyta</taxon>
        <taxon>Embryophyta</taxon>
        <taxon>Tracheophyta</taxon>
        <taxon>Spermatophyta</taxon>
        <taxon>Magnoliopsida</taxon>
        <taxon>eudicotyledons</taxon>
        <taxon>Gunneridae</taxon>
        <taxon>Pentapetalae</taxon>
        <taxon>asterids</taxon>
        <taxon>lamiids</taxon>
        <taxon>Lamiales</taxon>
        <taxon>Pedaliaceae</taxon>
        <taxon>Sesamum</taxon>
    </lineage>
</organism>
<feature type="transmembrane region" description="Helical" evidence="1">
    <location>
        <begin position="126"/>
        <end position="145"/>
    </location>
</feature>
<comment type="caution">
    <text evidence="3">The sequence shown here is derived from an EMBL/GenBank/DDBJ whole genome shotgun (WGS) entry which is preliminary data.</text>
</comment>
<evidence type="ECO:0000259" key="2">
    <source>
        <dbReference type="Pfam" id="PF00078"/>
    </source>
</evidence>
<dbReference type="Gene3D" id="3.10.10.10">
    <property type="entry name" value="HIV Type 1 Reverse Transcriptase, subunit A, domain 1"/>
    <property type="match status" value="1"/>
</dbReference>
<dbReference type="EMBL" id="JACGWK010000007">
    <property type="protein sequence ID" value="KAL0344354.1"/>
    <property type="molecule type" value="Genomic_DNA"/>
</dbReference>
<reference evidence="3" key="1">
    <citation type="submission" date="2020-06" db="EMBL/GenBank/DDBJ databases">
        <authorList>
            <person name="Li T."/>
            <person name="Hu X."/>
            <person name="Zhang T."/>
            <person name="Song X."/>
            <person name="Zhang H."/>
            <person name="Dai N."/>
            <person name="Sheng W."/>
            <person name="Hou X."/>
            <person name="Wei L."/>
        </authorList>
    </citation>
    <scope>NUCLEOTIDE SEQUENCE</scope>
    <source>
        <strain evidence="3">G01</strain>
        <tissue evidence="3">Leaf</tissue>
    </source>
</reference>
<keyword evidence="1" id="KW-0812">Transmembrane</keyword>
<dbReference type="AlphaFoldDB" id="A0AAW2NLK8"/>
<dbReference type="PANTHER" id="PTHR24559">
    <property type="entry name" value="TRANSPOSON TY3-I GAG-POL POLYPROTEIN"/>
    <property type="match status" value="1"/>
</dbReference>
<gene>
    <name evidence="3" type="ORF">Sangu_1322800</name>
</gene>
<dbReference type="Pfam" id="PF00078">
    <property type="entry name" value="RVT_1"/>
    <property type="match status" value="1"/>
</dbReference>
<protein>
    <recommendedName>
        <fullName evidence="2">Reverse transcriptase domain-containing protein</fullName>
    </recommendedName>
</protein>
<evidence type="ECO:0000313" key="3">
    <source>
        <dbReference type="EMBL" id="KAL0344354.1"/>
    </source>
</evidence>
<name>A0AAW2NLK8_9LAMI</name>
<feature type="non-terminal residue" evidence="3">
    <location>
        <position position="219"/>
    </location>
</feature>
<keyword evidence="1" id="KW-0472">Membrane</keyword>
<dbReference type="InterPro" id="IPR043502">
    <property type="entry name" value="DNA/RNA_pol_sf"/>
</dbReference>
<dbReference type="PANTHER" id="PTHR24559:SF430">
    <property type="entry name" value="RNA-DIRECTED DNA POLYMERASE"/>
    <property type="match status" value="1"/>
</dbReference>
<evidence type="ECO:0000256" key="1">
    <source>
        <dbReference type="SAM" id="Phobius"/>
    </source>
</evidence>
<dbReference type="InterPro" id="IPR000477">
    <property type="entry name" value="RT_dom"/>
</dbReference>
<dbReference type="SUPFAM" id="SSF56672">
    <property type="entry name" value="DNA/RNA polymerases"/>
    <property type="match status" value="1"/>
</dbReference>
<dbReference type="InterPro" id="IPR053134">
    <property type="entry name" value="RNA-dir_DNA_polymerase"/>
</dbReference>
<dbReference type="CDD" id="cd01647">
    <property type="entry name" value="RT_LTR"/>
    <property type="match status" value="1"/>
</dbReference>
<dbReference type="InterPro" id="IPR043128">
    <property type="entry name" value="Rev_trsase/Diguanyl_cyclase"/>
</dbReference>
<accession>A0AAW2NLK8</accession>
<dbReference type="Gene3D" id="3.30.70.270">
    <property type="match status" value="1"/>
</dbReference>